<dbReference type="SMART" id="SM00062">
    <property type="entry name" value="PBPb"/>
    <property type="match status" value="1"/>
</dbReference>
<evidence type="ECO:0000256" key="2">
    <source>
        <dbReference type="ARBA" id="ARBA00022448"/>
    </source>
</evidence>
<gene>
    <name evidence="13" type="ORF">EKD02_04760</name>
</gene>
<dbReference type="InterPro" id="IPR001320">
    <property type="entry name" value="Iontro_rcpt_C"/>
</dbReference>
<keyword evidence="2" id="KW-0813">Transport</keyword>
<protein>
    <submittedName>
        <fullName evidence="13">Transporter substrate-binding domain-containing protein</fullName>
    </submittedName>
</protein>
<evidence type="ECO:0000256" key="3">
    <source>
        <dbReference type="ARBA" id="ARBA00022692"/>
    </source>
</evidence>
<dbReference type="GO" id="GO:0015276">
    <property type="term" value="F:ligand-gated monoatomic ion channel activity"/>
    <property type="evidence" value="ECO:0007669"/>
    <property type="project" value="InterPro"/>
</dbReference>
<keyword evidence="6 10" id="KW-0472">Membrane</keyword>
<evidence type="ECO:0000313" key="14">
    <source>
        <dbReference type="Proteomes" id="UP000279908"/>
    </source>
</evidence>
<dbReference type="InterPro" id="IPR001638">
    <property type="entry name" value="Solute-binding_3/MltF_N"/>
</dbReference>
<accession>A0A432AVT9</accession>
<evidence type="ECO:0000256" key="10">
    <source>
        <dbReference type="SAM" id="Phobius"/>
    </source>
</evidence>
<keyword evidence="3 10" id="KW-0812">Transmembrane</keyword>
<dbReference type="Pfam" id="PF00497">
    <property type="entry name" value="SBP_bac_3"/>
    <property type="match status" value="1"/>
</dbReference>
<evidence type="ECO:0000256" key="1">
    <source>
        <dbReference type="ARBA" id="ARBA00004141"/>
    </source>
</evidence>
<keyword evidence="9" id="KW-0407">Ion channel</keyword>
<organism evidence="13 14">
    <name type="scientific">Chlorobium phaeovibrioides</name>
    <dbReference type="NCBI Taxonomy" id="1094"/>
    <lineage>
        <taxon>Bacteria</taxon>
        <taxon>Pseudomonadati</taxon>
        <taxon>Chlorobiota</taxon>
        <taxon>Chlorobiia</taxon>
        <taxon>Chlorobiales</taxon>
        <taxon>Chlorobiaceae</taxon>
        <taxon>Chlorobium/Pelodictyon group</taxon>
        <taxon>Chlorobium</taxon>
    </lineage>
</organism>
<keyword evidence="7" id="KW-0675">Receptor</keyword>
<comment type="caution">
    <text evidence="13">The sequence shown here is derived from an EMBL/GenBank/DDBJ whole genome shotgun (WGS) entry which is preliminary data.</text>
</comment>
<dbReference type="AlphaFoldDB" id="A0A432AVT9"/>
<evidence type="ECO:0000256" key="5">
    <source>
        <dbReference type="ARBA" id="ARBA00023065"/>
    </source>
</evidence>
<dbReference type="EMBL" id="RXYK01000005">
    <property type="protein sequence ID" value="RTY38400.1"/>
    <property type="molecule type" value="Genomic_DNA"/>
</dbReference>
<keyword evidence="4 10" id="KW-1133">Transmembrane helix</keyword>
<feature type="domain" description="Ionotropic glutamate receptor C-terminal" evidence="12">
    <location>
        <begin position="55"/>
        <end position="382"/>
    </location>
</feature>
<dbReference type="Gene3D" id="3.40.190.10">
    <property type="entry name" value="Periplasmic binding protein-like II"/>
    <property type="match status" value="2"/>
</dbReference>
<evidence type="ECO:0000313" key="13">
    <source>
        <dbReference type="EMBL" id="RTY38400.1"/>
    </source>
</evidence>
<dbReference type="RefSeq" id="WP_126384103.1">
    <property type="nucleotide sequence ID" value="NZ_RXYK01000005.1"/>
</dbReference>
<dbReference type="Proteomes" id="UP000279908">
    <property type="component" value="Unassembled WGS sequence"/>
</dbReference>
<evidence type="ECO:0000259" key="12">
    <source>
        <dbReference type="SMART" id="SM00079"/>
    </source>
</evidence>
<evidence type="ECO:0000256" key="4">
    <source>
        <dbReference type="ARBA" id="ARBA00022989"/>
    </source>
</evidence>
<feature type="domain" description="Solute-binding protein family 3/N-terminal" evidence="11">
    <location>
        <begin position="55"/>
        <end position="383"/>
    </location>
</feature>
<reference evidence="13 14" key="1">
    <citation type="submission" date="2018-12" db="EMBL/GenBank/DDBJ databases">
        <authorList>
            <person name="Lunina O.N."/>
            <person name="Grouzdev D.S."/>
            <person name="Gorlenko V.M."/>
            <person name="Savvichev A.S."/>
        </authorList>
    </citation>
    <scope>NUCLEOTIDE SEQUENCE [LARGE SCALE GENOMIC DNA]</scope>
    <source>
        <strain evidence="13 14">BrKhr-17</strain>
    </source>
</reference>
<dbReference type="Pfam" id="PF00060">
    <property type="entry name" value="Lig_chan"/>
    <property type="match status" value="1"/>
</dbReference>
<dbReference type="SUPFAM" id="SSF81324">
    <property type="entry name" value="Voltage-gated potassium channels"/>
    <property type="match status" value="1"/>
</dbReference>
<dbReference type="GO" id="GO:0016020">
    <property type="term" value="C:membrane"/>
    <property type="evidence" value="ECO:0007669"/>
    <property type="project" value="UniProtKB-SubCell"/>
</dbReference>
<dbReference type="Gene3D" id="1.10.287.70">
    <property type="match status" value="1"/>
</dbReference>
<feature type="transmembrane region" description="Helical" evidence="10">
    <location>
        <begin position="230"/>
        <end position="250"/>
    </location>
</feature>
<dbReference type="SUPFAM" id="SSF53850">
    <property type="entry name" value="Periplasmic binding protein-like II"/>
    <property type="match status" value="1"/>
</dbReference>
<name>A0A432AVT9_CHLPH</name>
<proteinExistence type="predicted"/>
<keyword evidence="5" id="KW-0406">Ion transport</keyword>
<dbReference type="InterPro" id="IPR015683">
    <property type="entry name" value="Ionotropic_Glu_rcpt"/>
</dbReference>
<evidence type="ECO:0000256" key="7">
    <source>
        <dbReference type="ARBA" id="ARBA00023170"/>
    </source>
</evidence>
<dbReference type="SMART" id="SM00079">
    <property type="entry name" value="PBPe"/>
    <property type="match status" value="1"/>
</dbReference>
<keyword evidence="8" id="KW-0325">Glycoprotein</keyword>
<evidence type="ECO:0000256" key="6">
    <source>
        <dbReference type="ARBA" id="ARBA00023136"/>
    </source>
</evidence>
<sequence>MHTPLQNHPRTPILSQSIAKKTCRACRIGFALLSLVAITIIMTTGTRDASARERELTVATKHSPPFAMQKENGEWEGISIDLMRAIAKKQDLGITFIPMSLPDMIEAVAVRRVDIAAAALTMTVEREEQLDFSHPYFQSGLAIAVREKDDGWEYALRRLFSPAFLKVLGGLSLLLLLSGFLVWVFERRNNPDNFGGGPVEGIWSGFWWAAVTMTTVGYGDKAPKTPPGRIVALIWMFTSLVVISGFTAAMTTSLTVGSLGTGIRQVDDLYGKKVGTVKASTSSRFLDELAIRGQNFPTVNDALHLLEQGKLDAVVYDEPILRYLITTGEIHGIKVVNRSFRHEYYALALPPRSTERETLNRNLLEIINSKDWKEIRFKYLHNE</sequence>
<evidence type="ECO:0000256" key="8">
    <source>
        <dbReference type="ARBA" id="ARBA00023180"/>
    </source>
</evidence>
<comment type="subcellular location">
    <subcellularLocation>
        <location evidence="1">Membrane</location>
        <topology evidence="1">Multi-pass membrane protein</topology>
    </subcellularLocation>
</comment>
<evidence type="ECO:0000256" key="9">
    <source>
        <dbReference type="ARBA" id="ARBA00023303"/>
    </source>
</evidence>
<dbReference type="PANTHER" id="PTHR18966">
    <property type="entry name" value="IONOTROPIC GLUTAMATE RECEPTOR"/>
    <property type="match status" value="1"/>
</dbReference>
<feature type="transmembrane region" description="Helical" evidence="10">
    <location>
        <begin position="163"/>
        <end position="185"/>
    </location>
</feature>
<evidence type="ECO:0000259" key="11">
    <source>
        <dbReference type="SMART" id="SM00062"/>
    </source>
</evidence>
<feature type="transmembrane region" description="Helical" evidence="10">
    <location>
        <begin position="28"/>
        <end position="46"/>
    </location>
</feature>